<organism evidence="1 2">
    <name type="scientific">Bacteroides graminisolvens DSM 19988 = JCM 15093</name>
    <dbReference type="NCBI Taxonomy" id="1121097"/>
    <lineage>
        <taxon>Bacteria</taxon>
        <taxon>Pseudomonadati</taxon>
        <taxon>Bacteroidota</taxon>
        <taxon>Bacteroidia</taxon>
        <taxon>Bacteroidales</taxon>
        <taxon>Bacteroidaceae</taxon>
        <taxon>Bacteroides</taxon>
    </lineage>
</organism>
<reference evidence="1 2" key="1">
    <citation type="journal article" date="2015" name="Microbes Environ.">
        <title>Distribution and evolution of nitrogen fixation genes in the phylum bacteroidetes.</title>
        <authorList>
            <person name="Inoue J."/>
            <person name="Oshima K."/>
            <person name="Suda W."/>
            <person name="Sakamoto M."/>
            <person name="Iino T."/>
            <person name="Noda S."/>
            <person name="Hongoh Y."/>
            <person name="Hattori M."/>
            <person name="Ohkuma M."/>
        </authorList>
    </citation>
    <scope>NUCLEOTIDE SEQUENCE [LARGE SCALE GENOMIC DNA]</scope>
    <source>
        <strain evidence="1 2">JCM 15093</strain>
    </source>
</reference>
<dbReference type="Proteomes" id="UP000027601">
    <property type="component" value="Unassembled WGS sequence"/>
</dbReference>
<evidence type="ECO:0000313" key="1">
    <source>
        <dbReference type="EMBL" id="GAK37938.1"/>
    </source>
</evidence>
<comment type="caution">
    <text evidence="1">The sequence shown here is derived from an EMBL/GenBank/DDBJ whole genome shotgun (WGS) entry which is preliminary data.</text>
</comment>
<gene>
    <name evidence="1" type="ORF">JCM15093_3228</name>
</gene>
<protein>
    <submittedName>
        <fullName evidence="1">Uncharacterized protein</fullName>
    </submittedName>
</protein>
<evidence type="ECO:0000313" key="2">
    <source>
        <dbReference type="Proteomes" id="UP000027601"/>
    </source>
</evidence>
<sequence length="204" mass="23133">MQIAPDHQEQKKQADLFKAACVKECPSFEISDINRSIMNEIYLYAVGRSTKLDSSKGLWLHGPIGTGKSTIIQILRTYDFLSKLDDVGWFSTGGFSIVSASLAANMYVSKGLDGLNKMTYNDAKPVTVAFDEVGREPYPVKHFGTEMNVMQFIFQTRYELRYKCLTHVTTNMKPEKIADVYGDYIADRVNEMFNVIKIDGESRR</sequence>
<dbReference type="eggNOG" id="COG1484">
    <property type="taxonomic scope" value="Bacteria"/>
</dbReference>
<dbReference type="SUPFAM" id="SSF52540">
    <property type="entry name" value="P-loop containing nucleoside triphosphate hydrolases"/>
    <property type="match status" value="1"/>
</dbReference>
<dbReference type="AlphaFoldDB" id="A0A069D4X8"/>
<keyword evidence="2" id="KW-1185">Reference proteome</keyword>
<dbReference type="STRING" id="1121097.GCA_000428125_02375"/>
<dbReference type="Gene3D" id="3.40.50.300">
    <property type="entry name" value="P-loop containing nucleotide triphosphate hydrolases"/>
    <property type="match status" value="1"/>
</dbReference>
<accession>A0A069D4X8</accession>
<name>A0A069D4X8_9BACE</name>
<dbReference type="EMBL" id="BAJS01000033">
    <property type="protein sequence ID" value="GAK37938.1"/>
    <property type="molecule type" value="Genomic_DNA"/>
</dbReference>
<proteinExistence type="predicted"/>
<dbReference type="InterPro" id="IPR027417">
    <property type="entry name" value="P-loop_NTPase"/>
</dbReference>